<accession>A0A6L8VDX7</accession>
<dbReference type="InterPro" id="IPR038062">
    <property type="entry name" value="ScdA-like_N_sf"/>
</dbReference>
<dbReference type="AlphaFoldDB" id="A0A6L8VDX7"/>
<protein>
    <recommendedName>
        <fullName evidence="3">DUF1858 domain-containing protein</fullName>
    </recommendedName>
</protein>
<gene>
    <name evidence="1" type="ORF">GS660_05280</name>
</gene>
<evidence type="ECO:0000313" key="2">
    <source>
        <dbReference type="Proteomes" id="UP000477083"/>
    </source>
</evidence>
<dbReference type="RefSeq" id="WP_161344187.1">
    <property type="nucleotide sequence ID" value="NZ_BMGW01000003.1"/>
</dbReference>
<name>A0A6L8VDX7_9RHOB</name>
<dbReference type="NCBIfam" id="TIGR03980">
    <property type="entry name" value="prismane_assoc"/>
    <property type="match status" value="1"/>
</dbReference>
<dbReference type="Gene3D" id="1.10.3910.10">
    <property type="entry name" value="SP0561-like"/>
    <property type="match status" value="1"/>
</dbReference>
<reference evidence="1 2" key="1">
    <citation type="submission" date="2020-01" db="EMBL/GenBank/DDBJ databases">
        <title>Frigidibacter albus SP32T (=CGMCC 1.13995T).</title>
        <authorList>
            <person name="Liao X."/>
        </authorList>
    </citation>
    <scope>NUCLEOTIDE SEQUENCE [LARGE SCALE GENOMIC DNA]</scope>
    <source>
        <strain evidence="1 2">SP32</strain>
    </source>
</reference>
<sequence>MRGPRLDDPDLPLRLLFDRWPEVAAVFRAQRMLCFGCPIAPFHTVIDACAEYALDEAAFRAALAAAVAQGGRLLA</sequence>
<dbReference type="InterPro" id="IPR023883">
    <property type="entry name" value="CHP03980_redox-disulphide"/>
</dbReference>
<evidence type="ECO:0000313" key="1">
    <source>
        <dbReference type="EMBL" id="MZQ88505.1"/>
    </source>
</evidence>
<dbReference type="SUPFAM" id="SSF140683">
    <property type="entry name" value="SP0561-like"/>
    <property type="match status" value="1"/>
</dbReference>
<dbReference type="EMBL" id="WWNR01000003">
    <property type="protein sequence ID" value="MZQ88505.1"/>
    <property type="molecule type" value="Genomic_DNA"/>
</dbReference>
<comment type="caution">
    <text evidence="1">The sequence shown here is derived from an EMBL/GenBank/DDBJ whole genome shotgun (WGS) entry which is preliminary data.</text>
</comment>
<keyword evidence="2" id="KW-1185">Reference proteome</keyword>
<dbReference type="Proteomes" id="UP000477083">
    <property type="component" value="Unassembled WGS sequence"/>
</dbReference>
<proteinExistence type="predicted"/>
<evidence type="ECO:0008006" key="3">
    <source>
        <dbReference type="Google" id="ProtNLM"/>
    </source>
</evidence>
<organism evidence="1 2">
    <name type="scientific">Frigidibacter albus</name>
    <dbReference type="NCBI Taxonomy" id="1465486"/>
    <lineage>
        <taxon>Bacteria</taxon>
        <taxon>Pseudomonadati</taxon>
        <taxon>Pseudomonadota</taxon>
        <taxon>Alphaproteobacteria</taxon>
        <taxon>Rhodobacterales</taxon>
        <taxon>Paracoccaceae</taxon>
        <taxon>Frigidibacter</taxon>
    </lineage>
</organism>